<gene>
    <name evidence="2" type="ORF">EVAR_8273_1</name>
</gene>
<reference evidence="2 3" key="1">
    <citation type="journal article" date="2019" name="Commun. Biol.">
        <title>The bagworm genome reveals a unique fibroin gene that provides high tensile strength.</title>
        <authorList>
            <person name="Kono N."/>
            <person name="Nakamura H."/>
            <person name="Ohtoshi R."/>
            <person name="Tomita M."/>
            <person name="Numata K."/>
            <person name="Arakawa K."/>
        </authorList>
    </citation>
    <scope>NUCLEOTIDE SEQUENCE [LARGE SCALE GENOMIC DNA]</scope>
</reference>
<sequence>MAYFPCARTIECPLANPPSYIPTIGSHVLRGRNTLHGPTRFDSNAARYRIVLVERPTEARRRRCDNDCRDRRLHVCRATKRMVEFSFALTFGLDLNFAFVCNPDPTLNPKISALIATLLLIAFPFLLSIIYGLGPAYTDYDQIISRKRIIIRHSVRNSAAVKLVTKSSQWHKIDTRGTRRKGREALNLRIASFAGERYEQSSFENRELEFIDAILLLGTSPNNKVQWGPYNTQVALVSRSEHILKHTSKGITRKMIRTASQDLVNFGI</sequence>
<keyword evidence="1" id="KW-0812">Transmembrane</keyword>
<name>A0A4C1TFV7_EUMVA</name>
<evidence type="ECO:0000313" key="3">
    <source>
        <dbReference type="Proteomes" id="UP000299102"/>
    </source>
</evidence>
<comment type="caution">
    <text evidence="2">The sequence shown here is derived from an EMBL/GenBank/DDBJ whole genome shotgun (WGS) entry which is preliminary data.</text>
</comment>
<feature type="transmembrane region" description="Helical" evidence="1">
    <location>
        <begin position="111"/>
        <end position="138"/>
    </location>
</feature>
<organism evidence="2 3">
    <name type="scientific">Eumeta variegata</name>
    <name type="common">Bagworm moth</name>
    <name type="synonym">Eumeta japonica</name>
    <dbReference type="NCBI Taxonomy" id="151549"/>
    <lineage>
        <taxon>Eukaryota</taxon>
        <taxon>Metazoa</taxon>
        <taxon>Ecdysozoa</taxon>
        <taxon>Arthropoda</taxon>
        <taxon>Hexapoda</taxon>
        <taxon>Insecta</taxon>
        <taxon>Pterygota</taxon>
        <taxon>Neoptera</taxon>
        <taxon>Endopterygota</taxon>
        <taxon>Lepidoptera</taxon>
        <taxon>Glossata</taxon>
        <taxon>Ditrysia</taxon>
        <taxon>Tineoidea</taxon>
        <taxon>Psychidae</taxon>
        <taxon>Oiketicinae</taxon>
        <taxon>Eumeta</taxon>
    </lineage>
</organism>
<dbReference type="Proteomes" id="UP000299102">
    <property type="component" value="Unassembled WGS sequence"/>
</dbReference>
<keyword evidence="1" id="KW-1133">Transmembrane helix</keyword>
<keyword evidence="3" id="KW-1185">Reference proteome</keyword>
<proteinExistence type="predicted"/>
<dbReference type="AlphaFoldDB" id="A0A4C1TFV7"/>
<keyword evidence="1" id="KW-0472">Membrane</keyword>
<dbReference type="EMBL" id="BGZK01000056">
    <property type="protein sequence ID" value="GBP13362.1"/>
    <property type="molecule type" value="Genomic_DNA"/>
</dbReference>
<feature type="transmembrane region" description="Helical" evidence="1">
    <location>
        <begin position="82"/>
        <end position="99"/>
    </location>
</feature>
<evidence type="ECO:0000256" key="1">
    <source>
        <dbReference type="SAM" id="Phobius"/>
    </source>
</evidence>
<evidence type="ECO:0000313" key="2">
    <source>
        <dbReference type="EMBL" id="GBP13362.1"/>
    </source>
</evidence>
<accession>A0A4C1TFV7</accession>
<protein>
    <submittedName>
        <fullName evidence="2">Uncharacterized protein</fullName>
    </submittedName>
</protein>